<evidence type="ECO:0000313" key="2">
    <source>
        <dbReference type="EMBL" id="MBA2896990.1"/>
    </source>
</evidence>
<feature type="region of interest" description="Disordered" evidence="1">
    <location>
        <begin position="226"/>
        <end position="262"/>
    </location>
</feature>
<feature type="region of interest" description="Disordered" evidence="1">
    <location>
        <begin position="153"/>
        <end position="194"/>
    </location>
</feature>
<sequence>MASGVVSALFRQQGPVARLPSPRLPSPRLPSPRLPSRRLPSPGVSLRRLSPASSRRCRAKGPRSGRFAPSGSGCSPSRARSRPLVELASLARLAEARAGARATHGGAVPWAMVGRFVRPRLGGSLGGRCGGSLGASGAGFERGSRADDLGAGRVGAGEAGSGSAMRQAAASAERRRGLKGHGPRGTGQGARAKVRGPRCAAQGALCGGGGVAEAVAAWRRWPHRRARAGAGCPSAWWRSGPAPLPDADPVPTRRTPLPPSKR</sequence>
<feature type="compositionally biased region" description="Low complexity" evidence="1">
    <location>
        <begin position="37"/>
        <end position="54"/>
    </location>
</feature>
<protein>
    <submittedName>
        <fullName evidence="2">Uncharacterized protein</fullName>
    </submittedName>
</protein>
<name>A0A7W0CTS1_9ACTN</name>
<organism evidence="2 3">
    <name type="scientific">Nonomuraea soli</name>
    <dbReference type="NCBI Taxonomy" id="1032476"/>
    <lineage>
        <taxon>Bacteria</taxon>
        <taxon>Bacillati</taxon>
        <taxon>Actinomycetota</taxon>
        <taxon>Actinomycetes</taxon>
        <taxon>Streptosporangiales</taxon>
        <taxon>Streptosporangiaceae</taxon>
        <taxon>Nonomuraea</taxon>
    </lineage>
</organism>
<dbReference type="EMBL" id="JACDUR010000010">
    <property type="protein sequence ID" value="MBA2896990.1"/>
    <property type="molecule type" value="Genomic_DNA"/>
</dbReference>
<reference evidence="2 3" key="1">
    <citation type="submission" date="2020-07" db="EMBL/GenBank/DDBJ databases">
        <title>Genomic Encyclopedia of Type Strains, Phase IV (KMG-IV): sequencing the most valuable type-strain genomes for metagenomic binning, comparative biology and taxonomic classification.</title>
        <authorList>
            <person name="Goeker M."/>
        </authorList>
    </citation>
    <scope>NUCLEOTIDE SEQUENCE [LARGE SCALE GENOMIC DNA]</scope>
    <source>
        <strain evidence="2 3">DSM 45533</strain>
    </source>
</reference>
<keyword evidence="3" id="KW-1185">Reference proteome</keyword>
<feature type="compositionally biased region" description="Pro residues" evidence="1">
    <location>
        <begin position="22"/>
        <end position="33"/>
    </location>
</feature>
<dbReference type="AlphaFoldDB" id="A0A7W0CTS1"/>
<evidence type="ECO:0000313" key="3">
    <source>
        <dbReference type="Proteomes" id="UP000530928"/>
    </source>
</evidence>
<dbReference type="Proteomes" id="UP000530928">
    <property type="component" value="Unassembled WGS sequence"/>
</dbReference>
<comment type="caution">
    <text evidence="2">The sequence shown here is derived from an EMBL/GenBank/DDBJ whole genome shotgun (WGS) entry which is preliminary data.</text>
</comment>
<gene>
    <name evidence="2" type="ORF">HNR30_008386</name>
</gene>
<evidence type="ECO:0000256" key="1">
    <source>
        <dbReference type="SAM" id="MobiDB-lite"/>
    </source>
</evidence>
<feature type="region of interest" description="Disordered" evidence="1">
    <location>
        <begin position="11"/>
        <end position="80"/>
    </location>
</feature>
<proteinExistence type="predicted"/>
<accession>A0A7W0CTS1</accession>